<sequence>MALNLEPIYQDIFAKLKTRKKFIIRSIEKNLLTIEQDEEICGQKEPKVFEFKSPKEFEEFIHSENTIEADIIRQLEGNKMPYR</sequence>
<accession>A0A382AIQ2</accession>
<proteinExistence type="predicted"/>
<protein>
    <submittedName>
        <fullName evidence="1">Uncharacterized protein</fullName>
    </submittedName>
</protein>
<name>A0A382AIQ2_9ZZZZ</name>
<evidence type="ECO:0000313" key="1">
    <source>
        <dbReference type="EMBL" id="SVB01445.1"/>
    </source>
</evidence>
<reference evidence="1" key="1">
    <citation type="submission" date="2018-05" db="EMBL/GenBank/DDBJ databases">
        <authorList>
            <person name="Lanie J.A."/>
            <person name="Ng W.-L."/>
            <person name="Kazmierczak K.M."/>
            <person name="Andrzejewski T.M."/>
            <person name="Davidsen T.M."/>
            <person name="Wayne K.J."/>
            <person name="Tettelin H."/>
            <person name="Glass J.I."/>
            <person name="Rusch D."/>
            <person name="Podicherti R."/>
            <person name="Tsui H.-C.T."/>
            <person name="Winkler M.E."/>
        </authorList>
    </citation>
    <scope>NUCLEOTIDE SEQUENCE</scope>
</reference>
<dbReference type="EMBL" id="UINC01025594">
    <property type="protein sequence ID" value="SVB01445.1"/>
    <property type="molecule type" value="Genomic_DNA"/>
</dbReference>
<gene>
    <name evidence="1" type="ORF">METZ01_LOCUS154299</name>
</gene>
<dbReference type="AlphaFoldDB" id="A0A382AIQ2"/>
<organism evidence="1">
    <name type="scientific">marine metagenome</name>
    <dbReference type="NCBI Taxonomy" id="408172"/>
    <lineage>
        <taxon>unclassified sequences</taxon>
        <taxon>metagenomes</taxon>
        <taxon>ecological metagenomes</taxon>
    </lineage>
</organism>